<comment type="caution">
    <text evidence="3">The sequence shown here is derived from an EMBL/GenBank/DDBJ whole genome shotgun (WGS) entry which is preliminary data.</text>
</comment>
<dbReference type="PANTHER" id="PTHR13947:SF37">
    <property type="entry name" value="LD18367P"/>
    <property type="match status" value="1"/>
</dbReference>
<evidence type="ECO:0000256" key="1">
    <source>
        <dbReference type="ARBA" id="ARBA00022679"/>
    </source>
</evidence>
<dbReference type="CDD" id="cd04301">
    <property type="entry name" value="NAT_SF"/>
    <property type="match status" value="1"/>
</dbReference>
<dbReference type="Proteomes" id="UP000245577">
    <property type="component" value="Unassembled WGS sequence"/>
</dbReference>
<keyword evidence="4" id="KW-1185">Reference proteome</keyword>
<dbReference type="SUPFAM" id="SSF55729">
    <property type="entry name" value="Acyl-CoA N-acyltransferases (Nat)"/>
    <property type="match status" value="1"/>
</dbReference>
<dbReference type="InterPro" id="IPR000182">
    <property type="entry name" value="GNAT_dom"/>
</dbReference>
<dbReference type="OrthoDB" id="339006at2157"/>
<dbReference type="AlphaFoldDB" id="A0A2U1S9R1"/>
<feature type="domain" description="N-acetyltransferase" evidence="2">
    <location>
        <begin position="3"/>
        <end position="159"/>
    </location>
</feature>
<evidence type="ECO:0000259" key="2">
    <source>
        <dbReference type="PROSITE" id="PS51186"/>
    </source>
</evidence>
<dbReference type="InterPro" id="IPR050769">
    <property type="entry name" value="NAT_camello-type"/>
</dbReference>
<accession>A0A2U1S9R1</accession>
<sequence length="159" mass="18587">MSIEIREGRPGEASLVAHLFFKLFEKNHDFLPTVEGYILNSIAEYYDDYEDNGLWVIDDNGEVKGANSAVKKGENLAQLRLFCIHESLQSKGYGNRLLEIAMDFCRKMNYNHVILWTVDICSEARHLYSKFGFELTETKENTEWADYKMTEEKWEVELE</sequence>
<dbReference type="Pfam" id="PF00583">
    <property type="entry name" value="Acetyltransf_1"/>
    <property type="match status" value="1"/>
</dbReference>
<organism evidence="3 4">
    <name type="scientific">Methanobrevibacter woesei</name>
    <dbReference type="NCBI Taxonomy" id="190976"/>
    <lineage>
        <taxon>Archaea</taxon>
        <taxon>Methanobacteriati</taxon>
        <taxon>Methanobacteriota</taxon>
        <taxon>Methanomada group</taxon>
        <taxon>Methanobacteria</taxon>
        <taxon>Methanobacteriales</taxon>
        <taxon>Methanobacteriaceae</taxon>
        <taxon>Methanobrevibacter</taxon>
    </lineage>
</organism>
<reference evidence="3 4" key="1">
    <citation type="submission" date="2017-03" db="EMBL/GenBank/DDBJ databases">
        <title>Genome sequence of Methanobrevibacter wosei.</title>
        <authorList>
            <person name="Poehlein A."/>
            <person name="Seedorf H."/>
            <person name="Daniel R."/>
        </authorList>
    </citation>
    <scope>NUCLEOTIDE SEQUENCE [LARGE SCALE GENOMIC DNA]</scope>
    <source>
        <strain evidence="3 4">DSM 11979</strain>
    </source>
</reference>
<keyword evidence="1 3" id="KW-0808">Transferase</keyword>
<dbReference type="GO" id="GO:0008080">
    <property type="term" value="F:N-acetyltransferase activity"/>
    <property type="evidence" value="ECO:0007669"/>
    <property type="project" value="InterPro"/>
</dbReference>
<dbReference type="PROSITE" id="PS51186">
    <property type="entry name" value="GNAT"/>
    <property type="match status" value="1"/>
</dbReference>
<protein>
    <submittedName>
        <fullName evidence="3">Acetyltransferase</fullName>
    </submittedName>
</protein>
<evidence type="ECO:0000313" key="3">
    <source>
        <dbReference type="EMBL" id="PWB87285.1"/>
    </source>
</evidence>
<dbReference type="EMBL" id="MZGU01000001">
    <property type="protein sequence ID" value="PWB87285.1"/>
    <property type="molecule type" value="Genomic_DNA"/>
</dbReference>
<dbReference type="RefSeq" id="WP_116668897.1">
    <property type="nucleotide sequence ID" value="NZ_MZGU01000001.1"/>
</dbReference>
<dbReference type="Gene3D" id="3.40.630.30">
    <property type="match status" value="1"/>
</dbReference>
<gene>
    <name evidence="3" type="ORF">MBBWO_00630</name>
</gene>
<evidence type="ECO:0000313" key="4">
    <source>
        <dbReference type="Proteomes" id="UP000245577"/>
    </source>
</evidence>
<dbReference type="PANTHER" id="PTHR13947">
    <property type="entry name" value="GNAT FAMILY N-ACETYLTRANSFERASE"/>
    <property type="match status" value="1"/>
</dbReference>
<name>A0A2U1S9R1_9EURY</name>
<proteinExistence type="predicted"/>
<dbReference type="InterPro" id="IPR016181">
    <property type="entry name" value="Acyl_CoA_acyltransferase"/>
</dbReference>